<dbReference type="AlphaFoldDB" id="A0A0S2TF49"/>
<dbReference type="STRING" id="1748243.Tel_11705"/>
<sequence>MDRDLETIELEIDQDGSPVTLEVGSWFVCFVPGLQKQWWHTFVNKRHKHVFAMRPAGRGEWTLFELWWHRLLTAAITSEQARKFLLWGARGDVLLVREAILYEMRPGSRHGGVRGIG</sequence>
<dbReference type="Proteomes" id="UP000055136">
    <property type="component" value="Chromosome"/>
</dbReference>
<dbReference type="EMBL" id="CP013099">
    <property type="protein sequence ID" value="ALP53747.1"/>
    <property type="molecule type" value="Genomic_DNA"/>
</dbReference>
<proteinExistence type="predicted"/>
<organism evidence="1 2">
    <name type="scientific">Candidatus Tenderia electrophaga</name>
    <dbReference type="NCBI Taxonomy" id="1748243"/>
    <lineage>
        <taxon>Bacteria</taxon>
        <taxon>Pseudomonadati</taxon>
        <taxon>Pseudomonadota</taxon>
        <taxon>Gammaproteobacteria</taxon>
        <taxon>Candidatus Tenderiales</taxon>
        <taxon>Candidatus Tenderiaceae</taxon>
        <taxon>Candidatus Tenderia</taxon>
    </lineage>
</organism>
<reference evidence="1" key="1">
    <citation type="submission" date="2015-10" db="EMBL/GenBank/DDBJ databases">
        <title>Description of Candidatus Tenderia electrophaga gen. nov, sp. nov., an Uncultivated Electroautotroph from a Biocathode Enrichment.</title>
        <authorList>
            <person name="Eddie B.J."/>
            <person name="Malanoski A.P."/>
            <person name="Wang Z."/>
            <person name="Hall R.J."/>
            <person name="Oh S.D."/>
            <person name="Heiner C."/>
            <person name="Lin B."/>
            <person name="Strycharz-Glaven S.M."/>
        </authorList>
    </citation>
    <scope>NUCLEOTIDE SEQUENCE [LARGE SCALE GENOMIC DNA]</scope>
    <source>
        <strain evidence="1">NRL1</strain>
    </source>
</reference>
<dbReference type="KEGG" id="tee:Tel_11705"/>
<name>A0A0S2TF49_9GAMM</name>
<gene>
    <name evidence="1" type="ORF">Tel_11705</name>
</gene>
<evidence type="ECO:0000313" key="1">
    <source>
        <dbReference type="EMBL" id="ALP53747.1"/>
    </source>
</evidence>
<accession>A0A0S2TF49</accession>
<evidence type="ECO:0000313" key="2">
    <source>
        <dbReference type="Proteomes" id="UP000055136"/>
    </source>
</evidence>
<keyword evidence="2" id="KW-1185">Reference proteome</keyword>
<protein>
    <submittedName>
        <fullName evidence="1">Uncharacterized protein</fullName>
    </submittedName>
</protein>